<dbReference type="InterPro" id="IPR027291">
    <property type="entry name" value="Glyco_hydro_38_N_sf"/>
</dbReference>
<accession>A0A427YF69</accession>
<dbReference type="InterPro" id="IPR011013">
    <property type="entry name" value="Gal_mutarotase_sf_dom"/>
</dbReference>
<dbReference type="Gene3D" id="2.70.98.30">
    <property type="entry name" value="Golgi alpha-mannosidase II, domain 4"/>
    <property type="match status" value="1"/>
</dbReference>
<evidence type="ECO:0000256" key="2">
    <source>
        <dbReference type="ARBA" id="ARBA00022723"/>
    </source>
</evidence>
<dbReference type="InterPro" id="IPR037094">
    <property type="entry name" value="Glyco_hydro_38_cen_sf"/>
</dbReference>
<dbReference type="GO" id="GO:0004559">
    <property type="term" value="F:alpha-mannosidase activity"/>
    <property type="evidence" value="ECO:0007669"/>
    <property type="project" value="InterPro"/>
</dbReference>
<dbReference type="GO" id="GO:0030246">
    <property type="term" value="F:carbohydrate binding"/>
    <property type="evidence" value="ECO:0007669"/>
    <property type="project" value="InterPro"/>
</dbReference>
<evidence type="ECO:0000259" key="5">
    <source>
        <dbReference type="SMART" id="SM00872"/>
    </source>
</evidence>
<name>A0A427YF69_9TREE</name>
<dbReference type="InterPro" id="IPR015341">
    <property type="entry name" value="Glyco_hydro_38_cen"/>
</dbReference>
<dbReference type="Pfam" id="PF01074">
    <property type="entry name" value="Glyco_hydro_38N"/>
    <property type="match status" value="1"/>
</dbReference>
<dbReference type="Proteomes" id="UP000279259">
    <property type="component" value="Unassembled WGS sequence"/>
</dbReference>
<protein>
    <submittedName>
        <fullName evidence="6">Glycoside hydrolase, 38 vacuolar alpha mannosidase</fullName>
    </submittedName>
</protein>
<dbReference type="GO" id="GO:0009313">
    <property type="term" value="P:oligosaccharide catabolic process"/>
    <property type="evidence" value="ECO:0007669"/>
    <property type="project" value="TreeGrafter"/>
</dbReference>
<dbReference type="Pfam" id="PF09261">
    <property type="entry name" value="Alpha-mann_mid"/>
    <property type="match status" value="1"/>
</dbReference>
<dbReference type="GO" id="GO:0046872">
    <property type="term" value="F:metal ion binding"/>
    <property type="evidence" value="ECO:0007669"/>
    <property type="project" value="UniProtKB-KW"/>
</dbReference>
<dbReference type="SMART" id="SM00872">
    <property type="entry name" value="Alpha-mann_mid"/>
    <property type="match status" value="1"/>
</dbReference>
<keyword evidence="7" id="KW-1185">Reference proteome</keyword>
<dbReference type="GO" id="GO:0000329">
    <property type="term" value="C:fungal-type vacuole membrane"/>
    <property type="evidence" value="ECO:0007669"/>
    <property type="project" value="TreeGrafter"/>
</dbReference>
<evidence type="ECO:0000313" key="7">
    <source>
        <dbReference type="Proteomes" id="UP000279259"/>
    </source>
</evidence>
<dbReference type="SUPFAM" id="SSF88713">
    <property type="entry name" value="Glycoside hydrolase/deacetylase"/>
    <property type="match status" value="1"/>
</dbReference>
<dbReference type="GO" id="GO:0006013">
    <property type="term" value="P:mannose metabolic process"/>
    <property type="evidence" value="ECO:0007669"/>
    <property type="project" value="InterPro"/>
</dbReference>
<evidence type="ECO:0000313" key="6">
    <source>
        <dbReference type="EMBL" id="RSH89663.1"/>
    </source>
</evidence>
<evidence type="ECO:0000256" key="4">
    <source>
        <dbReference type="ARBA" id="ARBA00023295"/>
    </source>
</evidence>
<dbReference type="FunFam" id="3.20.110.10:FF:000002">
    <property type="entry name" value="alpha-mannosidase 2C1 isoform X1"/>
    <property type="match status" value="1"/>
</dbReference>
<proteinExistence type="inferred from homology"/>
<dbReference type="InterPro" id="IPR011330">
    <property type="entry name" value="Glyco_hydro/deAcase_b/a-brl"/>
</dbReference>
<dbReference type="Gene3D" id="3.20.110.10">
    <property type="entry name" value="Glycoside hydrolase 38, N terminal domain"/>
    <property type="match status" value="1"/>
</dbReference>
<dbReference type="SUPFAM" id="SSF88688">
    <property type="entry name" value="Families 57/38 glycoside transferase middle domain"/>
    <property type="match status" value="1"/>
</dbReference>
<dbReference type="FunFam" id="1.20.1270.50:FF:000004">
    <property type="entry name" value="alpha-mannosidase 2C1 isoform X1"/>
    <property type="match status" value="1"/>
</dbReference>
<gene>
    <name evidence="6" type="primary">AMS1_3</name>
    <name evidence="6" type="ORF">EHS25_002214</name>
</gene>
<dbReference type="PANTHER" id="PTHR46017">
    <property type="entry name" value="ALPHA-MANNOSIDASE 2C1"/>
    <property type="match status" value="1"/>
</dbReference>
<dbReference type="OrthoDB" id="10261055at2759"/>
<keyword evidence="4" id="KW-0326">Glycosidase</keyword>
<dbReference type="InterPro" id="IPR011682">
    <property type="entry name" value="Glyco_hydro_38_C"/>
</dbReference>
<comment type="similarity">
    <text evidence="1">Belongs to the glycosyl hydrolase 38 family.</text>
</comment>
<dbReference type="EMBL" id="RSCD01000013">
    <property type="protein sequence ID" value="RSH89663.1"/>
    <property type="molecule type" value="Genomic_DNA"/>
</dbReference>
<dbReference type="PANTHER" id="PTHR46017:SF1">
    <property type="entry name" value="ALPHA-MANNOSIDASE 2C1"/>
    <property type="match status" value="1"/>
</dbReference>
<dbReference type="AlphaFoldDB" id="A0A427YF69"/>
<comment type="caution">
    <text evidence="6">The sequence shown here is derived from an EMBL/GenBank/DDBJ whole genome shotgun (WGS) entry which is preliminary data.</text>
</comment>
<organism evidence="6 7">
    <name type="scientific">Saitozyma podzolica</name>
    <dbReference type="NCBI Taxonomy" id="1890683"/>
    <lineage>
        <taxon>Eukaryota</taxon>
        <taxon>Fungi</taxon>
        <taxon>Dikarya</taxon>
        <taxon>Basidiomycota</taxon>
        <taxon>Agaricomycotina</taxon>
        <taxon>Tremellomycetes</taxon>
        <taxon>Tremellales</taxon>
        <taxon>Trimorphomycetaceae</taxon>
        <taxon>Saitozyma</taxon>
    </lineage>
</organism>
<dbReference type="Pfam" id="PF07748">
    <property type="entry name" value="Glyco_hydro_38C"/>
    <property type="match status" value="1"/>
</dbReference>
<evidence type="ECO:0000256" key="3">
    <source>
        <dbReference type="ARBA" id="ARBA00022801"/>
    </source>
</evidence>
<keyword evidence="2" id="KW-0479">Metal-binding</keyword>
<dbReference type="SUPFAM" id="SSF74650">
    <property type="entry name" value="Galactose mutarotase-like"/>
    <property type="match status" value="1"/>
</dbReference>
<evidence type="ECO:0000256" key="1">
    <source>
        <dbReference type="ARBA" id="ARBA00009792"/>
    </source>
</evidence>
<dbReference type="STRING" id="1890683.A0A427YF69"/>
<keyword evidence="3 6" id="KW-0378">Hydrolase</keyword>
<feature type="domain" description="Glycoside hydrolase family 38 central" evidence="5">
    <location>
        <begin position="585"/>
        <end position="664"/>
    </location>
</feature>
<dbReference type="InterPro" id="IPR028995">
    <property type="entry name" value="Glyco_hydro_57/38_cen_sf"/>
</dbReference>
<sequence>MPYVHNASTRVNGHHGNMLDDSYPRLTEDVSNNLIPGISLKRLELFLRGPYLCHNLCAVLDRSRTDSKAHVRLTQWTAPAGDQVGFDIGQNAIQAGQGAPLGKGQRIGISWSHHWVKVEIKIPPEWVDYNEPVVFEFDPGCEALIFDQSGNVVHGLTGGENSKISAYPGYYEDRRVEHVVPREAVKAGHYECWMEVSCNGLYGIGINGQRHHEPDMNMLYHLTLADLVLYRSSAHALRHDFELLHQLARAENGERSSLSRRALKAANEIMNSFRISHDEEDQDRIVAECRRIAGAVIGGKASRHIADPTTTPQIWATGHCHIDTAWLWRFTHTRQKIARSWSTQLDLFDRYPSHQFSASSAQQFFWLEQYYPELFLRVQKAVKAGRFIPVGGSWLEHDCVLPSGEALIRQYLYGQRYFQEKFGITSREAWLPDTFGYAPQLPQILRLAGIKYFFTQKLSWNNINVFPHSTFNWAGIDSSQVLAHMTPTDTYNGQANYSEIMRGARFNKNLEVTDDCLLLFGNGDGGGGPTPYMLEKLERLGVLSEVEPEVPSVKIAKVIDFFDHVKQSTDDGKRLPTWRGELYFELHRGTFTSQANIKKGNRTMEKLLRDVEYFGTLASLVSDEYRYPKEQLAEIWKDVLLCDFHDVLPGTSIKMVVDDAIEIYARRTKEAAALLDGALDVYRSSSGGVNTSGGPQYLAAFDSMRIRRRQVIQVPSQYAELLPQHQTVDASTVLGLLSAEHGQGHFASSPEGAVTPSATFDGKSYVLRNADFELTVSAGRIVSIVDIKEKRDLVRPGPGASTAGLMIYEDLPLSYDAWDAEVYHLEMGREVIFEEVEVFNGPLRSALRCTARFGKSRVVLVISMDVVFPDRNDGKRSWITLEASVDWHEMHKFLKFALPLDIHSSYATYGTQFGLIERPTHRNTTVDSAKFESCAHMFGDLSEAGYGVSIVSDHKYGYAVEGNVMRLSLLRSATAPDPTQDVGRHDFSFAIMPHVGRFIESGTYHDALAFVNDVQVFPSDRLLEEVAKELPHCTIIQSGTKASTIILETIKRAEDEPRGGKSVILRMYESMGGRGVGTLSFILEIEPV</sequence>
<dbReference type="InterPro" id="IPR054723">
    <property type="entry name" value="Ams1-like_N"/>
</dbReference>
<dbReference type="Pfam" id="PF22907">
    <property type="entry name" value="Ams1-like_1st"/>
    <property type="match status" value="1"/>
</dbReference>
<dbReference type="InterPro" id="IPR000602">
    <property type="entry name" value="Glyco_hydro_38_N"/>
</dbReference>
<reference evidence="6 7" key="1">
    <citation type="submission" date="2018-11" db="EMBL/GenBank/DDBJ databases">
        <title>Genome sequence of Saitozyma podzolica DSM 27192.</title>
        <authorList>
            <person name="Aliyu H."/>
            <person name="Gorte O."/>
            <person name="Ochsenreither K."/>
        </authorList>
    </citation>
    <scope>NUCLEOTIDE SEQUENCE [LARGE SCALE GENOMIC DNA]</scope>
    <source>
        <strain evidence="6 7">DSM 27192</strain>
    </source>
</reference>
<dbReference type="Gene3D" id="1.20.1270.50">
    <property type="entry name" value="Glycoside hydrolase family 38, central domain"/>
    <property type="match status" value="1"/>
</dbReference>